<organism evidence="2 3">
    <name type="scientific">Catellatospora aurea</name>
    <dbReference type="NCBI Taxonomy" id="1337874"/>
    <lineage>
        <taxon>Bacteria</taxon>
        <taxon>Bacillati</taxon>
        <taxon>Actinomycetota</taxon>
        <taxon>Actinomycetes</taxon>
        <taxon>Micromonosporales</taxon>
        <taxon>Micromonosporaceae</taxon>
        <taxon>Catellatospora</taxon>
    </lineage>
</organism>
<keyword evidence="1" id="KW-0472">Membrane</keyword>
<evidence type="ECO:0008006" key="4">
    <source>
        <dbReference type="Google" id="ProtNLM"/>
    </source>
</evidence>
<evidence type="ECO:0000313" key="3">
    <source>
        <dbReference type="Proteomes" id="UP001596392"/>
    </source>
</evidence>
<evidence type="ECO:0000256" key="1">
    <source>
        <dbReference type="SAM" id="Phobius"/>
    </source>
</evidence>
<name>A0ABW2GNK3_9ACTN</name>
<dbReference type="EMBL" id="JBHTAC010000002">
    <property type="protein sequence ID" value="MFC7241482.1"/>
    <property type="molecule type" value="Genomic_DNA"/>
</dbReference>
<reference evidence="3" key="1">
    <citation type="journal article" date="2019" name="Int. J. Syst. Evol. Microbiol.">
        <title>The Global Catalogue of Microorganisms (GCM) 10K type strain sequencing project: providing services to taxonomists for standard genome sequencing and annotation.</title>
        <authorList>
            <consortium name="The Broad Institute Genomics Platform"/>
            <consortium name="The Broad Institute Genome Sequencing Center for Infectious Disease"/>
            <person name="Wu L."/>
            <person name="Ma J."/>
        </authorList>
    </citation>
    <scope>NUCLEOTIDE SEQUENCE [LARGE SCALE GENOMIC DNA]</scope>
    <source>
        <strain evidence="3">CGMCC 1.9106</strain>
    </source>
</reference>
<comment type="caution">
    <text evidence="2">The sequence shown here is derived from an EMBL/GenBank/DDBJ whole genome shotgun (WGS) entry which is preliminary data.</text>
</comment>
<gene>
    <name evidence="2" type="ORF">ACFQO7_03200</name>
</gene>
<keyword evidence="1" id="KW-1133">Transmembrane helix</keyword>
<dbReference type="RefSeq" id="WP_376804949.1">
    <property type="nucleotide sequence ID" value="NZ_JBHTAC010000002.1"/>
</dbReference>
<sequence>MGAITVLRPLALGMATGMRSQLGLAALAVAMSRGGKKKGKKGRGFATMVQGQVLSSPLVRKSLVATAATELVADKLPSTPSRLNRGPLLARLALGGLAGGLLGWSDDRGFGRAVAGAALGAAGAGLGAFGGYHLRAALDQRTNLPDRYWAVAEDITAVGLAAFAVAVTDGSDTQQTELLPARLRDPEYADASWA</sequence>
<accession>A0ABW2GNK3</accession>
<proteinExistence type="predicted"/>
<feature type="transmembrane region" description="Helical" evidence="1">
    <location>
        <begin position="12"/>
        <end position="31"/>
    </location>
</feature>
<protein>
    <recommendedName>
        <fullName evidence="4">DUF4126 domain-containing protein</fullName>
    </recommendedName>
</protein>
<dbReference type="Proteomes" id="UP001596392">
    <property type="component" value="Unassembled WGS sequence"/>
</dbReference>
<evidence type="ECO:0000313" key="2">
    <source>
        <dbReference type="EMBL" id="MFC7241482.1"/>
    </source>
</evidence>
<keyword evidence="3" id="KW-1185">Reference proteome</keyword>
<keyword evidence="1" id="KW-0812">Transmembrane</keyword>
<feature type="transmembrane region" description="Helical" evidence="1">
    <location>
        <begin position="110"/>
        <end position="132"/>
    </location>
</feature>
<feature type="transmembrane region" description="Helical" evidence="1">
    <location>
        <begin position="88"/>
        <end position="104"/>
    </location>
</feature>